<name>A0ABM4KGB1_EQUPR</name>
<feature type="compositionally biased region" description="Pro residues" evidence="1">
    <location>
        <begin position="273"/>
        <end position="286"/>
    </location>
</feature>
<gene>
    <name evidence="3" type="primary">LOC103563240</name>
</gene>
<reference evidence="3" key="1">
    <citation type="submission" date="2025-08" db="UniProtKB">
        <authorList>
            <consortium name="RefSeq"/>
        </authorList>
    </citation>
    <scope>IDENTIFICATION</scope>
    <source>
        <tissue evidence="3">Blood</tissue>
    </source>
</reference>
<organism evidence="2 3">
    <name type="scientific">Equus przewalskii</name>
    <name type="common">Przewalski's horse</name>
    <name type="synonym">Equus caballus przewalskii</name>
    <dbReference type="NCBI Taxonomy" id="9798"/>
    <lineage>
        <taxon>Eukaryota</taxon>
        <taxon>Metazoa</taxon>
        <taxon>Chordata</taxon>
        <taxon>Craniata</taxon>
        <taxon>Vertebrata</taxon>
        <taxon>Euteleostomi</taxon>
        <taxon>Mammalia</taxon>
        <taxon>Eutheria</taxon>
        <taxon>Laurasiatheria</taxon>
        <taxon>Perissodactyla</taxon>
        <taxon>Equidae</taxon>
        <taxon>Equus</taxon>
    </lineage>
</organism>
<feature type="region of interest" description="Disordered" evidence="1">
    <location>
        <begin position="264"/>
        <end position="291"/>
    </location>
</feature>
<evidence type="ECO:0000313" key="2">
    <source>
        <dbReference type="Proteomes" id="UP001652662"/>
    </source>
</evidence>
<evidence type="ECO:0000313" key="3">
    <source>
        <dbReference type="RefSeq" id="XP_070427207.1"/>
    </source>
</evidence>
<dbReference type="Proteomes" id="UP001652662">
    <property type="component" value="Chromosome 13"/>
</dbReference>
<feature type="region of interest" description="Disordered" evidence="1">
    <location>
        <begin position="1"/>
        <end position="191"/>
    </location>
</feature>
<keyword evidence="2" id="KW-1185">Reference proteome</keyword>
<dbReference type="GeneID" id="103563240"/>
<proteinExistence type="predicted"/>
<dbReference type="RefSeq" id="XP_070427207.1">
    <property type="nucleotide sequence ID" value="XM_070571106.1"/>
</dbReference>
<protein>
    <submittedName>
        <fullName evidence="3">Uncharacterized protein isoform X1</fullName>
    </submittedName>
</protein>
<accession>A0ABM4KGB1</accession>
<evidence type="ECO:0000256" key="1">
    <source>
        <dbReference type="SAM" id="MobiDB-lite"/>
    </source>
</evidence>
<feature type="compositionally biased region" description="Low complexity" evidence="1">
    <location>
        <begin position="117"/>
        <end position="139"/>
    </location>
</feature>
<sequence>MKGLGPHGQDQAVRSDGATSWAWETGRPMGSASKTYTGSLSARDWDPSEAAPASTRLRRPEIPTRRQHRPGAADSHEARAGAGCRADGGGGPRGRARGRGGPVRWRPRADPGPGPRPAFAARSRPGPPLGRFRFRFPAALDEENESGRGQHREAAGWARGAERGGGRPGAAEPSSRGAGSREQGRSPRPAGWQHLLGFSELQAVLRLDCREWRKWSPFWRRETQPPAMGASVCNLLEENNIKPFRIRPQEQSLPSKCDLLGKGAGDHPRAAVPAPPPHPHPTPPTAFPASDVRRNPSTLRRFMCPPANLLSILGAWLVRISEFFKELDLIPSHNFFVVLVFN</sequence>
<feature type="compositionally biased region" description="Basic and acidic residues" evidence="1">
    <location>
        <begin position="145"/>
        <end position="165"/>
    </location>
</feature>